<dbReference type="InterPro" id="IPR029068">
    <property type="entry name" value="Glyas_Bleomycin-R_OHBP_Dase"/>
</dbReference>
<dbReference type="RefSeq" id="WP_344740515.1">
    <property type="nucleotide sequence ID" value="NZ_BAABAY010000001.1"/>
</dbReference>
<evidence type="ECO:0000313" key="3">
    <source>
        <dbReference type="Proteomes" id="UP001610100"/>
    </source>
</evidence>
<comment type="caution">
    <text evidence="2">The sequence shown here is derived from an EMBL/GenBank/DDBJ whole genome shotgun (WGS) entry which is preliminary data.</text>
</comment>
<keyword evidence="3" id="KW-1185">Reference proteome</keyword>
<dbReference type="Pfam" id="PF00903">
    <property type="entry name" value="Glyoxalase"/>
    <property type="match status" value="1"/>
</dbReference>
<dbReference type="SUPFAM" id="SSF54593">
    <property type="entry name" value="Glyoxalase/Bleomycin resistance protein/Dihydroxybiphenyl dioxygenase"/>
    <property type="match status" value="1"/>
</dbReference>
<feature type="domain" description="VOC" evidence="1">
    <location>
        <begin position="5"/>
        <end position="113"/>
    </location>
</feature>
<name>A0ABW7MXA2_9FLAO</name>
<protein>
    <submittedName>
        <fullName evidence="2">VOC family protein</fullName>
    </submittedName>
</protein>
<evidence type="ECO:0000313" key="2">
    <source>
        <dbReference type="EMBL" id="MFH6771461.1"/>
    </source>
</evidence>
<organism evidence="2 3">
    <name type="scientific">Gaetbulibacter aestuarii</name>
    <dbReference type="NCBI Taxonomy" id="1502358"/>
    <lineage>
        <taxon>Bacteria</taxon>
        <taxon>Pseudomonadati</taxon>
        <taxon>Bacteroidota</taxon>
        <taxon>Flavobacteriia</taxon>
        <taxon>Flavobacteriales</taxon>
        <taxon>Flavobacteriaceae</taxon>
        <taxon>Gaetbulibacter</taxon>
    </lineage>
</organism>
<dbReference type="PROSITE" id="PS51819">
    <property type="entry name" value="VOC"/>
    <property type="match status" value="1"/>
</dbReference>
<evidence type="ECO:0000259" key="1">
    <source>
        <dbReference type="PROSITE" id="PS51819"/>
    </source>
</evidence>
<dbReference type="Proteomes" id="UP001610100">
    <property type="component" value="Unassembled WGS sequence"/>
</dbReference>
<gene>
    <name evidence="2" type="ORF">V8G58_05890</name>
</gene>
<dbReference type="Gene3D" id="3.10.180.10">
    <property type="entry name" value="2,3-Dihydroxybiphenyl 1,2-Dioxygenase, domain 1"/>
    <property type="match status" value="1"/>
</dbReference>
<accession>A0ABW7MXA2</accession>
<dbReference type="InterPro" id="IPR004360">
    <property type="entry name" value="Glyas_Fos-R_dOase_dom"/>
</dbReference>
<dbReference type="EMBL" id="JBAWKB010000001">
    <property type="protein sequence ID" value="MFH6771461.1"/>
    <property type="molecule type" value="Genomic_DNA"/>
</dbReference>
<sequence>MKNLKTCRINVMISNMDKAIDFYQGKLGLELINRYGDHYAEIQAPDLLIGLHPASEKVVKGNNLSIGFGVVKFDSTIRELEANGISFQIEQDGWIRIAYFTDLDNNHLFLAERKD</sequence>
<dbReference type="InterPro" id="IPR037523">
    <property type="entry name" value="VOC_core"/>
</dbReference>
<reference evidence="2 3" key="1">
    <citation type="submission" date="2024-02" db="EMBL/GenBank/DDBJ databases">
        <title>A Gaetbulibacter species isolated from tidal flats and genomic insights of their niches.</title>
        <authorList>
            <person name="Ye Y."/>
        </authorList>
    </citation>
    <scope>NUCLEOTIDE SEQUENCE [LARGE SCALE GENOMIC DNA]</scope>
    <source>
        <strain evidence="2 3">KYW382</strain>
    </source>
</reference>
<proteinExistence type="predicted"/>